<organism evidence="2 3">
    <name type="scientific">Plasmodiophora brassicae</name>
    <name type="common">Clubroot disease agent</name>
    <dbReference type="NCBI Taxonomy" id="37360"/>
    <lineage>
        <taxon>Eukaryota</taxon>
        <taxon>Sar</taxon>
        <taxon>Rhizaria</taxon>
        <taxon>Endomyxa</taxon>
        <taxon>Phytomyxea</taxon>
        <taxon>Plasmodiophorida</taxon>
        <taxon>Plasmodiophoridae</taxon>
        <taxon>Plasmodiophora</taxon>
    </lineage>
</organism>
<protein>
    <recommendedName>
        <fullName evidence="4">Tryptophan-rich sensory protein</fullName>
    </recommendedName>
</protein>
<dbReference type="AlphaFoldDB" id="A0A3P3YHD3"/>
<feature type="transmembrane region" description="Helical" evidence="1">
    <location>
        <begin position="252"/>
        <end position="279"/>
    </location>
</feature>
<feature type="transmembrane region" description="Helical" evidence="1">
    <location>
        <begin position="121"/>
        <end position="146"/>
    </location>
</feature>
<feature type="transmembrane region" description="Helical" evidence="1">
    <location>
        <begin position="223"/>
        <end position="240"/>
    </location>
</feature>
<dbReference type="Proteomes" id="UP000290189">
    <property type="component" value="Unassembled WGS sequence"/>
</dbReference>
<feature type="transmembrane region" description="Helical" evidence="1">
    <location>
        <begin position="181"/>
        <end position="203"/>
    </location>
</feature>
<gene>
    <name evidence="2" type="ORF">PLBR_LOCUS6754</name>
</gene>
<keyword evidence="1" id="KW-0812">Transmembrane</keyword>
<evidence type="ECO:0000313" key="3">
    <source>
        <dbReference type="Proteomes" id="UP000290189"/>
    </source>
</evidence>
<name>A0A3P3YHD3_PLABS</name>
<evidence type="ECO:0000256" key="1">
    <source>
        <dbReference type="SAM" id="Phobius"/>
    </source>
</evidence>
<dbReference type="PANTHER" id="PTHR33802:SF2">
    <property type="entry name" value="EF-HAND DOMAIN-CONTAINING PROTEIN"/>
    <property type="match status" value="1"/>
</dbReference>
<feature type="transmembrane region" description="Helical" evidence="1">
    <location>
        <begin position="158"/>
        <end position="174"/>
    </location>
</feature>
<proteinExistence type="predicted"/>
<reference evidence="2 3" key="1">
    <citation type="submission" date="2018-03" db="EMBL/GenBank/DDBJ databases">
        <authorList>
            <person name="Fogelqvist J."/>
        </authorList>
    </citation>
    <scope>NUCLEOTIDE SEQUENCE [LARGE SCALE GENOMIC DNA]</scope>
</reference>
<evidence type="ECO:0000313" key="2">
    <source>
        <dbReference type="EMBL" id="SPQ99539.1"/>
    </source>
</evidence>
<keyword evidence="1" id="KW-1133">Transmembrane helix</keyword>
<sequence>MNVSAAPAPVVAFRRAVCADSARGCNGRGSALGGATSRRQSVTQRNVAAGVLPLSINELLLPRMALGKPCGGPGAAMSWPAIVNLVVFAGMLAVNGLAITRTSSVFPNAAANVADRHPTPISLASYSFAYAWGAVYLLLLAFATRFLWTTDRRLDLDILFPVTCFLNAGWFILISNDYVSFALIVIGALWASLLAIWTCTRVFKPVRASVLNVLTVLSPFSLYFGWVTVLACTNAAVVVSEHKVFTDLDAEIAIGVVTVLGLLALSVATDVVYVVGALWGLIAMSIEAKVQAASLVQTASMYAISALVGGVVVRLGTYVVRGRRHISSGQQSPAVSDGRADFLSIQGL</sequence>
<evidence type="ECO:0008006" key="4">
    <source>
        <dbReference type="Google" id="ProtNLM"/>
    </source>
</evidence>
<keyword evidence="2" id="KW-0496">Mitochondrion</keyword>
<dbReference type="PANTHER" id="PTHR33802">
    <property type="entry name" value="SI:CH211-161H7.5-RELATED"/>
    <property type="match status" value="1"/>
</dbReference>
<accession>A0A3P3YHD3</accession>
<geneLocation type="mitochondrion" evidence="2"/>
<dbReference type="EMBL" id="OVEO01000012">
    <property type="protein sequence ID" value="SPQ99539.1"/>
    <property type="molecule type" value="Genomic_DNA"/>
</dbReference>
<feature type="transmembrane region" description="Helical" evidence="1">
    <location>
        <begin position="81"/>
        <end position="100"/>
    </location>
</feature>
<keyword evidence="1" id="KW-0472">Membrane</keyword>
<feature type="transmembrane region" description="Helical" evidence="1">
    <location>
        <begin position="299"/>
        <end position="320"/>
    </location>
</feature>